<organism evidence="18">
    <name type="scientific">Notodromas monacha</name>
    <dbReference type="NCBI Taxonomy" id="399045"/>
    <lineage>
        <taxon>Eukaryota</taxon>
        <taxon>Metazoa</taxon>
        <taxon>Ecdysozoa</taxon>
        <taxon>Arthropoda</taxon>
        <taxon>Crustacea</taxon>
        <taxon>Oligostraca</taxon>
        <taxon>Ostracoda</taxon>
        <taxon>Podocopa</taxon>
        <taxon>Podocopida</taxon>
        <taxon>Cypridocopina</taxon>
        <taxon>Cypridoidea</taxon>
        <taxon>Cyprididae</taxon>
        <taxon>Notodromas</taxon>
    </lineage>
</organism>
<evidence type="ECO:0000256" key="12">
    <source>
        <dbReference type="ARBA" id="ARBA00023136"/>
    </source>
</evidence>
<feature type="domain" description="Guanylate cyclase" evidence="17">
    <location>
        <begin position="384"/>
        <end position="495"/>
    </location>
</feature>
<dbReference type="GO" id="GO:0035556">
    <property type="term" value="P:intracellular signal transduction"/>
    <property type="evidence" value="ECO:0007669"/>
    <property type="project" value="InterPro"/>
</dbReference>
<dbReference type="GO" id="GO:0004016">
    <property type="term" value="F:adenylate cyclase activity"/>
    <property type="evidence" value="ECO:0007669"/>
    <property type="project" value="UniProtKB-EC"/>
</dbReference>
<evidence type="ECO:0000256" key="14">
    <source>
        <dbReference type="RuleBase" id="RU000405"/>
    </source>
</evidence>
<keyword evidence="6" id="KW-0479">Metal-binding</keyword>
<dbReference type="CDD" id="cd07302">
    <property type="entry name" value="CHD"/>
    <property type="match status" value="1"/>
</dbReference>
<dbReference type="EMBL" id="CAJPEX010004912">
    <property type="protein sequence ID" value="CAG0923298.1"/>
    <property type="molecule type" value="Genomic_DNA"/>
</dbReference>
<feature type="transmembrane region" description="Helical" evidence="16">
    <location>
        <begin position="80"/>
        <end position="102"/>
    </location>
</feature>
<dbReference type="Pfam" id="PF00211">
    <property type="entry name" value="Guanylate_cyc"/>
    <property type="match status" value="1"/>
</dbReference>
<dbReference type="PROSITE" id="PS00452">
    <property type="entry name" value="GUANYLATE_CYCLASE_1"/>
    <property type="match status" value="1"/>
</dbReference>
<keyword evidence="19" id="KW-1185">Reference proteome</keyword>
<evidence type="ECO:0000256" key="3">
    <source>
        <dbReference type="ARBA" id="ARBA00004141"/>
    </source>
</evidence>
<dbReference type="SUPFAM" id="SSF55073">
    <property type="entry name" value="Nucleotide cyclase"/>
    <property type="match status" value="2"/>
</dbReference>
<proteinExistence type="inferred from homology"/>
<keyword evidence="11" id="KW-0115">cAMP biosynthesis</keyword>
<evidence type="ECO:0000256" key="16">
    <source>
        <dbReference type="SAM" id="Phobius"/>
    </source>
</evidence>
<dbReference type="GO" id="GO:0005524">
    <property type="term" value="F:ATP binding"/>
    <property type="evidence" value="ECO:0007669"/>
    <property type="project" value="UniProtKB-KW"/>
</dbReference>
<feature type="transmembrane region" description="Helical" evidence="16">
    <location>
        <begin position="785"/>
        <end position="805"/>
    </location>
</feature>
<feature type="non-terminal residue" evidence="18">
    <location>
        <position position="1201"/>
    </location>
</feature>
<comment type="similarity">
    <text evidence="14">Belongs to the adenylyl cyclase class-4/guanylyl cyclase family.</text>
</comment>
<dbReference type="EC" id="4.6.1.1" evidence="4"/>
<evidence type="ECO:0000259" key="17">
    <source>
        <dbReference type="PROSITE" id="PS50125"/>
    </source>
</evidence>
<dbReference type="InterPro" id="IPR001054">
    <property type="entry name" value="A/G_cyclase"/>
</dbReference>
<feature type="domain" description="Guanylate cyclase" evidence="17">
    <location>
        <begin position="1005"/>
        <end position="1094"/>
    </location>
</feature>
<dbReference type="PANTHER" id="PTHR45627:SF23">
    <property type="entry name" value="AT30656P-RELATED"/>
    <property type="match status" value="1"/>
</dbReference>
<evidence type="ECO:0000256" key="9">
    <source>
        <dbReference type="ARBA" id="ARBA00022842"/>
    </source>
</evidence>
<evidence type="ECO:0000256" key="10">
    <source>
        <dbReference type="ARBA" id="ARBA00022989"/>
    </source>
</evidence>
<evidence type="ECO:0000256" key="7">
    <source>
        <dbReference type="ARBA" id="ARBA00022741"/>
    </source>
</evidence>
<feature type="transmembrane region" description="Helical" evidence="16">
    <location>
        <begin position="266"/>
        <end position="287"/>
    </location>
</feature>
<dbReference type="EMBL" id="OA886949">
    <property type="protein sequence ID" value="CAD7283146.1"/>
    <property type="molecule type" value="Genomic_DNA"/>
</dbReference>
<feature type="transmembrane region" description="Helical" evidence="16">
    <location>
        <begin position="703"/>
        <end position="722"/>
    </location>
</feature>
<evidence type="ECO:0000256" key="4">
    <source>
        <dbReference type="ARBA" id="ARBA00012201"/>
    </source>
</evidence>
<keyword evidence="13 14" id="KW-0456">Lyase</keyword>
<feature type="compositionally biased region" description="Polar residues" evidence="15">
    <location>
        <begin position="1137"/>
        <end position="1148"/>
    </location>
</feature>
<evidence type="ECO:0000256" key="5">
    <source>
        <dbReference type="ARBA" id="ARBA00022692"/>
    </source>
</evidence>
<feature type="compositionally biased region" description="Basic residues" evidence="15">
    <location>
        <begin position="1124"/>
        <end position="1134"/>
    </location>
</feature>
<accession>A0A7R9BXQ2</accession>
<feature type="region of interest" description="Disordered" evidence="15">
    <location>
        <begin position="740"/>
        <end position="759"/>
    </location>
</feature>
<dbReference type="GO" id="GO:0046872">
    <property type="term" value="F:metal ion binding"/>
    <property type="evidence" value="ECO:0007669"/>
    <property type="project" value="UniProtKB-KW"/>
</dbReference>
<feature type="transmembrane region" description="Helical" evidence="16">
    <location>
        <begin position="122"/>
        <end position="140"/>
    </location>
</feature>
<dbReference type="PANTHER" id="PTHR45627">
    <property type="entry name" value="ADENYLATE CYCLASE TYPE 1"/>
    <property type="match status" value="1"/>
</dbReference>
<evidence type="ECO:0000256" key="1">
    <source>
        <dbReference type="ARBA" id="ARBA00001593"/>
    </source>
</evidence>
<dbReference type="GO" id="GO:0006171">
    <property type="term" value="P:cAMP biosynthetic process"/>
    <property type="evidence" value="ECO:0007669"/>
    <property type="project" value="UniProtKB-KW"/>
</dbReference>
<keyword evidence="9" id="KW-0460">Magnesium</keyword>
<dbReference type="Proteomes" id="UP000678499">
    <property type="component" value="Unassembled WGS sequence"/>
</dbReference>
<dbReference type="GO" id="GO:0005886">
    <property type="term" value="C:plasma membrane"/>
    <property type="evidence" value="ECO:0007669"/>
    <property type="project" value="TreeGrafter"/>
</dbReference>
<evidence type="ECO:0000256" key="11">
    <source>
        <dbReference type="ARBA" id="ARBA00022998"/>
    </source>
</evidence>
<evidence type="ECO:0000256" key="8">
    <source>
        <dbReference type="ARBA" id="ARBA00022840"/>
    </source>
</evidence>
<dbReference type="PROSITE" id="PS50125">
    <property type="entry name" value="GUANYLATE_CYCLASE_2"/>
    <property type="match status" value="2"/>
</dbReference>
<evidence type="ECO:0000256" key="13">
    <source>
        <dbReference type="ARBA" id="ARBA00023239"/>
    </source>
</evidence>
<feature type="transmembrane region" description="Helical" evidence="16">
    <location>
        <begin position="843"/>
        <end position="860"/>
    </location>
</feature>
<evidence type="ECO:0000313" key="18">
    <source>
        <dbReference type="EMBL" id="CAD7283146.1"/>
    </source>
</evidence>
<comment type="cofactor">
    <cofactor evidence="2">
        <name>Mg(2+)</name>
        <dbReference type="ChEBI" id="CHEBI:18420"/>
    </cofactor>
</comment>
<keyword evidence="8" id="KW-0067">ATP-binding</keyword>
<dbReference type="GO" id="GO:0007189">
    <property type="term" value="P:adenylate cyclase-activating G protein-coupled receptor signaling pathway"/>
    <property type="evidence" value="ECO:0007669"/>
    <property type="project" value="TreeGrafter"/>
</dbReference>
<feature type="region of interest" description="Disordered" evidence="15">
    <location>
        <begin position="1124"/>
        <end position="1153"/>
    </location>
</feature>
<dbReference type="AlphaFoldDB" id="A0A7R9BXQ2"/>
<comment type="catalytic activity">
    <reaction evidence="1">
        <text>ATP = 3',5'-cyclic AMP + diphosphate</text>
        <dbReference type="Rhea" id="RHEA:15389"/>
        <dbReference type="ChEBI" id="CHEBI:30616"/>
        <dbReference type="ChEBI" id="CHEBI:33019"/>
        <dbReference type="ChEBI" id="CHEBI:58165"/>
        <dbReference type="EC" id="4.6.1.1"/>
    </reaction>
</comment>
<keyword evidence="7" id="KW-0547">Nucleotide-binding</keyword>
<evidence type="ECO:0000313" key="19">
    <source>
        <dbReference type="Proteomes" id="UP000678499"/>
    </source>
</evidence>
<dbReference type="InterPro" id="IPR029787">
    <property type="entry name" value="Nucleotide_cyclase"/>
</dbReference>
<dbReference type="InterPro" id="IPR018297">
    <property type="entry name" value="A/G_cyclase_CS"/>
</dbReference>
<sequence length="1201" mass="134973">MEQQGGGGVDVGSNTYSAGCTHASEDWRMSMMGATDQGRRSTTFAENKTWKLKSLRKKFKVRDMESKYQLYQKRLQHAQFVVYLLMQTAISLGSLIFSLTYHPKSTYIHTDNQHEEEALSHMAVHAAVTLVSASLMAYVYKEASFRTRPLLHFLASAIVFVTLESMQVVLLYLSKIDYTTTCTATTHTATTHIATTHTVLAKISGGHETESSAAQLQDWSFYTVIVCYIFLPLPTKFQAFVLAMIVSVAQLTLVAVQNYFFDEDRAINRLLADMLMIACANGLGLYYRIMFEIAIRRSFLDKRASIYYTMRLNQEKKKEVKTLMISAQKHSNGQENLLKSILPTHLSERVKTDLRESLKSPELETFVGRDPFSKAYFEKHSNVSILFADIVNFTPLTTSMEVGDLVAMLDELFGKFDEAAEKYKCLRIKILGDCYYCVCGVPKSIEKHGIMDERKADVDMRIGINSGSVFSGILGKKKWQYDVWGTDVTIANHMEQAGEPGCVHLTHATKVLCSTGNQLPASLLRPGHQDPYLQSHKVTTYLLPASDEAIQAANHAFESERKSWLQGKSAVMRKVARSSMGQHSDMSANPRTYSVSYDGNALSSSRRQTANVEPALSEFQSITNKVDVYMKQAVEGMPIAKMDQWFKPDNVHPLFLTFHGMENEVPFTVQENPTVKFSFFAATSVFLITGLVHFLVINVRTVSVIWSVGMAVLVTVTLLSWAEELWHWAFNRDHYDDSDDEMDDNHGTHNSQSAGNRTGSGISWTPKTWLHWISQCFVKNFQLRVAGFVLICIFTCLTSNLPLHYCMSIEVEGNKTSSSPTQPSAAGGFPEYGRGVQCSYPTYSSRMLILSLATTFVFYRGHFFMKLLTMLTNFVTFAILVVHERSDLFIDPRSGKNMGPSHLQMLMIIMIAFHVIDRQTEYLFRLDFVWKKDLNHDLEQAEVTKKVNGFLLRNILPQHVGNCVSALGTQKVGTPLNTEKYLNAGSQMTEDAAPPSHHEEYRNVAVMFASIPDFYLDAAKGPDEDNNNKTAQSSSYTGNEVFAKEVEFQPDNKLTLLNQLICTFDDVLMCGDESFEAVEKIKVTGATYMAAVGLETVRKSSGSSGSRPGRSSVLMDSHLIHHHHHLHGTYNKRSRSSDQVTHSSSQYRDSVDSLGMSESELKAAENAKTMVHFAVKLQQQLKKFNDSTCQQFKLRVGELCL</sequence>
<feature type="transmembrane region" description="Helical" evidence="16">
    <location>
        <begin position="677"/>
        <end position="697"/>
    </location>
</feature>
<comment type="subcellular location">
    <subcellularLocation>
        <location evidence="3">Membrane</location>
        <topology evidence="3">Multi-pass membrane protein</topology>
    </subcellularLocation>
</comment>
<feature type="transmembrane region" description="Helical" evidence="16">
    <location>
        <begin position="152"/>
        <end position="173"/>
    </location>
</feature>
<evidence type="ECO:0000256" key="6">
    <source>
        <dbReference type="ARBA" id="ARBA00022723"/>
    </source>
</evidence>
<feature type="transmembrane region" description="Helical" evidence="16">
    <location>
        <begin position="240"/>
        <end position="260"/>
    </location>
</feature>
<keyword evidence="10 16" id="KW-1133">Transmembrane helix</keyword>
<protein>
    <recommendedName>
        <fullName evidence="4">adenylate cyclase</fullName>
        <ecNumber evidence="4">4.6.1.1</ecNumber>
    </recommendedName>
</protein>
<gene>
    <name evidence="18" type="ORF">NMOB1V02_LOCUS10764</name>
</gene>
<feature type="compositionally biased region" description="Polar residues" evidence="15">
    <location>
        <begin position="748"/>
        <end position="759"/>
    </location>
</feature>
<dbReference type="SMART" id="SM00044">
    <property type="entry name" value="CYCc"/>
    <property type="match status" value="1"/>
</dbReference>
<keyword evidence="5 16" id="KW-0812">Transmembrane</keyword>
<evidence type="ECO:0000256" key="15">
    <source>
        <dbReference type="SAM" id="MobiDB-lite"/>
    </source>
</evidence>
<reference evidence="18" key="1">
    <citation type="submission" date="2020-11" db="EMBL/GenBank/DDBJ databases">
        <authorList>
            <person name="Tran Van P."/>
        </authorList>
    </citation>
    <scope>NUCLEOTIDE SEQUENCE</scope>
</reference>
<name>A0A7R9BXQ2_9CRUS</name>
<evidence type="ECO:0000256" key="2">
    <source>
        <dbReference type="ARBA" id="ARBA00001946"/>
    </source>
</evidence>
<dbReference type="OrthoDB" id="10006362at2759"/>
<dbReference type="Gene3D" id="3.30.70.1230">
    <property type="entry name" value="Nucleotide cyclase"/>
    <property type="match status" value="2"/>
</dbReference>
<keyword evidence="12 16" id="KW-0472">Membrane</keyword>